<evidence type="ECO:0000256" key="8">
    <source>
        <dbReference type="NCBIfam" id="TIGR00209"/>
    </source>
</evidence>
<dbReference type="AlphaFoldDB" id="A0A062XNA6"/>
<keyword evidence="5" id="KW-0479">Metal-binding</keyword>
<dbReference type="Pfam" id="PF02744">
    <property type="entry name" value="GalP_UDP_tr_C"/>
    <property type="match status" value="1"/>
</dbReference>
<feature type="domain" description="Galactose-1-phosphate uridyl transferase N-terminal" evidence="11">
    <location>
        <begin position="3"/>
        <end position="176"/>
    </location>
</feature>
<name>A0A062XNA6_9BACT</name>
<dbReference type="InterPro" id="IPR005850">
    <property type="entry name" value="GalP_Utransf_C"/>
</dbReference>
<dbReference type="PANTHER" id="PTHR42763">
    <property type="entry name" value="ADP-GLUCOSE PHOSPHORYLASE"/>
    <property type="match status" value="1"/>
</dbReference>
<keyword evidence="14" id="KW-1185">Reference proteome</keyword>
<sequence length="348" mass="40180">MPELRFDPIRRRWSIIATERKFRPHEFAQPQPETSSPEGCPFEYGQEAATPPEILAYGRQNHQPNTPGWQVRVVPNKFPALRIEGELTREGVGIFDRVNGIGAHEVIIETPNHHAEVADRSPEELQLMFKAWRERLTDLRRDIRIRYVLLFKNKGRDAGASLPHPHSQLIATPIIPTVVVEELNVARNHWAHKERCIFCDLIHQEKAFGDRVALETEHFILLEPFAASFPFETWILPKQHSHDFALASDALLLELGKVLRDFLRRIRQLLADPPYNLILHTAPSPHPRPGQPQYWTTIEYDYHWHIEFVPRITRIAGFEWGSGYAINPTPPEEAARFLREATSDGEQP</sequence>
<comment type="similarity">
    <text evidence="2">Belongs to the galactose-1-phosphate uridylyltransferase type 1 family.</text>
</comment>
<keyword evidence="4 13" id="KW-0548">Nucleotidyltransferase</keyword>
<protein>
    <recommendedName>
        <fullName evidence="8">Galactose-1-phosphate uridylyltransferase</fullName>
        <ecNumber evidence="8">2.7.7.12</ecNumber>
    </recommendedName>
</protein>
<gene>
    <name evidence="13" type="ORF">EG19_01340</name>
</gene>
<dbReference type="SUPFAM" id="SSF54197">
    <property type="entry name" value="HIT-like"/>
    <property type="match status" value="2"/>
</dbReference>
<evidence type="ECO:0000256" key="7">
    <source>
        <dbReference type="ARBA" id="ARBA00023277"/>
    </source>
</evidence>
<evidence type="ECO:0000256" key="6">
    <source>
        <dbReference type="ARBA" id="ARBA00022833"/>
    </source>
</evidence>
<dbReference type="GO" id="GO:0008108">
    <property type="term" value="F:UDP-glucose:hexose-1-phosphate uridylyltransferase activity"/>
    <property type="evidence" value="ECO:0007669"/>
    <property type="project" value="UniProtKB-UniRule"/>
</dbReference>
<keyword evidence="6" id="KW-0862">Zinc</keyword>
<feature type="domain" description="Galactose-1-phosphate uridyl transferase C-terminal" evidence="12">
    <location>
        <begin position="191"/>
        <end position="307"/>
    </location>
</feature>
<evidence type="ECO:0000256" key="9">
    <source>
        <dbReference type="PIRSR" id="PIRSR000808-1"/>
    </source>
</evidence>
<accession>A0A062XNA6</accession>
<keyword evidence="7" id="KW-0119">Carbohydrate metabolism</keyword>
<dbReference type="EMBL" id="JMFG01000013">
    <property type="protein sequence ID" value="KDA54047.1"/>
    <property type="molecule type" value="Genomic_DNA"/>
</dbReference>
<dbReference type="OrthoDB" id="9769064at2"/>
<keyword evidence="3 13" id="KW-0808">Transferase</keyword>
<dbReference type="InterPro" id="IPR036265">
    <property type="entry name" value="HIT-like_sf"/>
</dbReference>
<feature type="active site" description="Tele-UMP-histidine intermediate" evidence="9">
    <location>
        <position position="166"/>
    </location>
</feature>
<dbReference type="Pfam" id="PF01087">
    <property type="entry name" value="GalP_UDP_transf"/>
    <property type="match status" value="1"/>
</dbReference>
<dbReference type="RefSeq" id="WP_038048402.1">
    <property type="nucleotide sequence ID" value="NZ_JMFG01000013.1"/>
</dbReference>
<evidence type="ECO:0000256" key="1">
    <source>
        <dbReference type="ARBA" id="ARBA00001947"/>
    </source>
</evidence>
<comment type="caution">
    <text evidence="13">The sequence shown here is derived from an EMBL/GenBank/DDBJ whole genome shotgun (WGS) entry which is preliminary data.</text>
</comment>
<evidence type="ECO:0000256" key="3">
    <source>
        <dbReference type="ARBA" id="ARBA00022679"/>
    </source>
</evidence>
<dbReference type="PANTHER" id="PTHR42763:SF1">
    <property type="entry name" value="UDP-GLUCOSE--HEXOSE-1-PHOSPHATE URIDYLYLTRANSFERASE"/>
    <property type="match status" value="1"/>
</dbReference>
<dbReference type="PIRSF" id="PIRSF000808">
    <property type="entry name" value="GalT"/>
    <property type="match status" value="1"/>
</dbReference>
<dbReference type="InterPro" id="IPR001937">
    <property type="entry name" value="GalP_UDPtransf1"/>
</dbReference>
<evidence type="ECO:0000256" key="5">
    <source>
        <dbReference type="ARBA" id="ARBA00022723"/>
    </source>
</evidence>
<comment type="cofactor">
    <cofactor evidence="1">
        <name>Zn(2+)</name>
        <dbReference type="ChEBI" id="CHEBI:29105"/>
    </cofactor>
</comment>
<dbReference type="InterPro" id="IPR005849">
    <property type="entry name" value="GalP_Utransf_N"/>
</dbReference>
<evidence type="ECO:0000256" key="10">
    <source>
        <dbReference type="SAM" id="MobiDB-lite"/>
    </source>
</evidence>
<dbReference type="UniPathway" id="UPA00214"/>
<dbReference type="NCBIfam" id="TIGR00209">
    <property type="entry name" value="galT_1"/>
    <property type="match status" value="1"/>
</dbReference>
<proteinExistence type="inferred from homology"/>
<evidence type="ECO:0000256" key="2">
    <source>
        <dbReference type="ARBA" id="ARBA00010951"/>
    </source>
</evidence>
<feature type="region of interest" description="Disordered" evidence="10">
    <location>
        <begin position="23"/>
        <end position="45"/>
    </location>
</feature>
<evidence type="ECO:0000256" key="4">
    <source>
        <dbReference type="ARBA" id="ARBA00022695"/>
    </source>
</evidence>
<evidence type="ECO:0000313" key="14">
    <source>
        <dbReference type="Proteomes" id="UP000027284"/>
    </source>
</evidence>
<dbReference type="GO" id="GO:0008270">
    <property type="term" value="F:zinc ion binding"/>
    <property type="evidence" value="ECO:0007669"/>
    <property type="project" value="InterPro"/>
</dbReference>
<dbReference type="Proteomes" id="UP000027284">
    <property type="component" value="Unassembled WGS sequence"/>
</dbReference>
<evidence type="ECO:0000313" key="13">
    <source>
        <dbReference type="EMBL" id="KDA54047.1"/>
    </source>
</evidence>
<dbReference type="EC" id="2.7.7.12" evidence="8"/>
<evidence type="ECO:0000259" key="11">
    <source>
        <dbReference type="Pfam" id="PF01087"/>
    </source>
</evidence>
<organism evidence="13 14">
    <name type="scientific">Thermoanaerobaculum aquaticum</name>
    <dbReference type="NCBI Taxonomy" id="1312852"/>
    <lineage>
        <taxon>Bacteria</taxon>
        <taxon>Pseudomonadati</taxon>
        <taxon>Acidobacteriota</taxon>
        <taxon>Thermoanaerobaculia</taxon>
        <taxon>Thermoanaerobaculales</taxon>
        <taxon>Thermoanaerobaculaceae</taxon>
        <taxon>Thermoanaerobaculum</taxon>
    </lineage>
</organism>
<dbReference type="STRING" id="1312852.EG19_01340"/>
<reference evidence="13 14" key="1">
    <citation type="submission" date="2014-04" db="EMBL/GenBank/DDBJ databases">
        <title>The Genome Sequence of Thermoanaerobaculum aquaticum MP-01, The First Cultivated Group 23 Acidobacterium.</title>
        <authorList>
            <person name="Stamps B.W."/>
            <person name="Losey N.A."/>
            <person name="Lawson P.A."/>
            <person name="Stevenson B.S."/>
        </authorList>
    </citation>
    <scope>NUCLEOTIDE SEQUENCE [LARGE SCALE GENOMIC DNA]</scope>
    <source>
        <strain evidence="13 14">MP-01</strain>
    </source>
</reference>
<evidence type="ECO:0000259" key="12">
    <source>
        <dbReference type="Pfam" id="PF02744"/>
    </source>
</evidence>
<dbReference type="InterPro" id="IPR053177">
    <property type="entry name" value="ADP-glucose_phosphorylase"/>
</dbReference>
<dbReference type="Gene3D" id="3.30.428.10">
    <property type="entry name" value="HIT-like"/>
    <property type="match status" value="2"/>
</dbReference>
<dbReference type="GO" id="GO:0006012">
    <property type="term" value="P:galactose metabolic process"/>
    <property type="evidence" value="ECO:0007669"/>
    <property type="project" value="UniProtKB-UniRule"/>
</dbReference>